<evidence type="ECO:0000313" key="2">
    <source>
        <dbReference type="EMBL" id="EKC68315.1"/>
    </source>
</evidence>
<accession>K1TPU0</accession>
<dbReference type="AlphaFoldDB" id="K1TPU0"/>
<proteinExistence type="predicted"/>
<feature type="domain" description="PseI/NeuA/B-like" evidence="1">
    <location>
        <begin position="24"/>
        <end position="59"/>
    </location>
</feature>
<name>K1TPU0_9ZZZZ</name>
<dbReference type="InterPro" id="IPR051690">
    <property type="entry name" value="PseI-like"/>
</dbReference>
<protein>
    <submittedName>
        <fullName evidence="2">N-acetylneuraminate synthase</fullName>
    </submittedName>
</protein>
<organism evidence="2">
    <name type="scientific">human gut metagenome</name>
    <dbReference type="NCBI Taxonomy" id="408170"/>
    <lineage>
        <taxon>unclassified sequences</taxon>
        <taxon>metagenomes</taxon>
        <taxon>organismal metagenomes</taxon>
    </lineage>
</organism>
<dbReference type="GO" id="GO:0047444">
    <property type="term" value="F:N-acylneuraminate-9-phosphate synthase activity"/>
    <property type="evidence" value="ECO:0007669"/>
    <property type="project" value="TreeGrafter"/>
</dbReference>
<dbReference type="PANTHER" id="PTHR42966:SF1">
    <property type="entry name" value="SIALIC ACID SYNTHASE"/>
    <property type="match status" value="1"/>
</dbReference>
<dbReference type="Gene3D" id="3.20.20.70">
    <property type="entry name" value="Aldolase class I"/>
    <property type="match status" value="1"/>
</dbReference>
<dbReference type="GO" id="GO:0016051">
    <property type="term" value="P:carbohydrate biosynthetic process"/>
    <property type="evidence" value="ECO:0007669"/>
    <property type="project" value="InterPro"/>
</dbReference>
<dbReference type="InterPro" id="IPR013132">
    <property type="entry name" value="PseI/NeuA/B-like_N"/>
</dbReference>
<dbReference type="SUPFAM" id="SSF51569">
    <property type="entry name" value="Aldolase"/>
    <property type="match status" value="1"/>
</dbReference>
<sequence>MDKVYLIGEVGPNHNGSVETALTMIEKMAEAGVDCVKFQMTDPYLLYSDDSFKASYQKKN</sequence>
<feature type="non-terminal residue" evidence="2">
    <location>
        <position position="60"/>
    </location>
</feature>
<dbReference type="Pfam" id="PF03102">
    <property type="entry name" value="NeuB"/>
    <property type="match status" value="1"/>
</dbReference>
<reference evidence="2" key="1">
    <citation type="journal article" date="2013" name="Environ. Microbiol.">
        <title>Microbiota from the distal guts of lean and obese adolescents exhibit partial functional redundancy besides clear differences in community structure.</title>
        <authorList>
            <person name="Ferrer M."/>
            <person name="Ruiz A."/>
            <person name="Lanza F."/>
            <person name="Haange S.B."/>
            <person name="Oberbach A."/>
            <person name="Till H."/>
            <person name="Bargiela R."/>
            <person name="Campoy C."/>
            <person name="Segura M.T."/>
            <person name="Richter M."/>
            <person name="von Bergen M."/>
            <person name="Seifert J."/>
            <person name="Suarez A."/>
        </authorList>
    </citation>
    <scope>NUCLEOTIDE SEQUENCE</scope>
</reference>
<dbReference type="PANTHER" id="PTHR42966">
    <property type="entry name" value="N-ACETYLNEURAMINATE SYNTHASE"/>
    <property type="match status" value="1"/>
</dbReference>
<evidence type="ECO:0000259" key="1">
    <source>
        <dbReference type="Pfam" id="PF03102"/>
    </source>
</evidence>
<dbReference type="EMBL" id="AJWZ01003410">
    <property type="protein sequence ID" value="EKC68315.1"/>
    <property type="molecule type" value="Genomic_DNA"/>
</dbReference>
<gene>
    <name evidence="2" type="ORF">OBE_04999</name>
</gene>
<comment type="caution">
    <text evidence="2">The sequence shown here is derived from an EMBL/GenBank/DDBJ whole genome shotgun (WGS) entry which is preliminary data.</text>
</comment>
<dbReference type="InterPro" id="IPR013785">
    <property type="entry name" value="Aldolase_TIM"/>
</dbReference>